<feature type="signal peptide" evidence="1">
    <location>
        <begin position="1"/>
        <end position="22"/>
    </location>
</feature>
<reference evidence="2" key="1">
    <citation type="submission" date="2019-12" db="EMBL/GenBank/DDBJ databases">
        <title>Novel species isolated from a subtropical stream in China.</title>
        <authorList>
            <person name="Lu H."/>
        </authorList>
    </citation>
    <scope>NUCLEOTIDE SEQUENCE [LARGE SCALE GENOMIC DNA]</scope>
    <source>
        <strain evidence="2">FT81W</strain>
    </source>
</reference>
<evidence type="ECO:0000256" key="1">
    <source>
        <dbReference type="SAM" id="SignalP"/>
    </source>
</evidence>
<name>A0A845GQK2_9BURK</name>
<dbReference type="AlphaFoldDB" id="A0A845GQK2"/>
<evidence type="ECO:0000313" key="3">
    <source>
        <dbReference type="Proteomes" id="UP000447355"/>
    </source>
</evidence>
<gene>
    <name evidence="2" type="ORF">GTP90_17630</name>
</gene>
<comment type="caution">
    <text evidence="2">The sequence shown here is derived from an EMBL/GenBank/DDBJ whole genome shotgun (WGS) entry which is preliminary data.</text>
</comment>
<dbReference type="EMBL" id="WWCX01000031">
    <property type="protein sequence ID" value="MYM95682.1"/>
    <property type="molecule type" value="Genomic_DNA"/>
</dbReference>
<protein>
    <submittedName>
        <fullName evidence="2">Uncharacterized protein</fullName>
    </submittedName>
</protein>
<keyword evidence="1" id="KW-0732">Signal</keyword>
<sequence>MKNMYSMLPLFAALWVTLPAVAGPETLERCPPAAKPWLPAGVSQNVCYDAEGAFFGDHASLAAVKVYMTVNSPARNRHEDIATAVIILRAEASPPVAGR</sequence>
<evidence type="ECO:0000313" key="2">
    <source>
        <dbReference type="EMBL" id="MYM95682.1"/>
    </source>
</evidence>
<accession>A0A845GQK2</accession>
<feature type="chain" id="PRO_5032909190" evidence="1">
    <location>
        <begin position="23"/>
        <end position="99"/>
    </location>
</feature>
<dbReference type="RefSeq" id="WP_161084787.1">
    <property type="nucleotide sequence ID" value="NZ_WWCX01000031.1"/>
</dbReference>
<dbReference type="Proteomes" id="UP000447355">
    <property type="component" value="Unassembled WGS sequence"/>
</dbReference>
<proteinExistence type="predicted"/>
<organism evidence="2 3">
    <name type="scientific">Duganella vulcania</name>
    <dbReference type="NCBI Taxonomy" id="2692166"/>
    <lineage>
        <taxon>Bacteria</taxon>
        <taxon>Pseudomonadati</taxon>
        <taxon>Pseudomonadota</taxon>
        <taxon>Betaproteobacteria</taxon>
        <taxon>Burkholderiales</taxon>
        <taxon>Oxalobacteraceae</taxon>
        <taxon>Telluria group</taxon>
        <taxon>Duganella</taxon>
    </lineage>
</organism>